<dbReference type="KEGG" id="pman:OU5_2890"/>
<gene>
    <name evidence="3" type="ORF">OU5_2890</name>
</gene>
<keyword evidence="1" id="KW-0812">Transmembrane</keyword>
<dbReference type="GO" id="GO:0005886">
    <property type="term" value="C:plasma membrane"/>
    <property type="evidence" value="ECO:0007669"/>
    <property type="project" value="TreeGrafter"/>
</dbReference>
<dbReference type="Pfam" id="PF05170">
    <property type="entry name" value="AsmA"/>
    <property type="match status" value="1"/>
</dbReference>
<evidence type="ECO:0000256" key="1">
    <source>
        <dbReference type="SAM" id="Phobius"/>
    </source>
</evidence>
<dbReference type="OrthoDB" id="5749006at2"/>
<proteinExistence type="predicted"/>
<dbReference type="HOGENOM" id="CLU_017234_1_1_6"/>
<dbReference type="EMBL" id="CP005960">
    <property type="protein sequence ID" value="AHZ69969.1"/>
    <property type="molecule type" value="Genomic_DNA"/>
</dbReference>
<dbReference type="AlphaFoldDB" id="A0A024EAL5"/>
<keyword evidence="1" id="KW-1133">Transmembrane helix</keyword>
<feature type="transmembrane region" description="Helical" evidence="1">
    <location>
        <begin position="7"/>
        <end position="29"/>
    </location>
</feature>
<evidence type="ECO:0000313" key="4">
    <source>
        <dbReference type="Proteomes" id="UP000026913"/>
    </source>
</evidence>
<dbReference type="InterPro" id="IPR007844">
    <property type="entry name" value="AsmA"/>
</dbReference>
<feature type="domain" description="AsmA" evidence="2">
    <location>
        <begin position="1"/>
        <end position="575"/>
    </location>
</feature>
<evidence type="ECO:0000313" key="3">
    <source>
        <dbReference type="EMBL" id="AHZ69969.1"/>
    </source>
</evidence>
<dbReference type="InterPro" id="IPR052894">
    <property type="entry name" value="AsmA-related"/>
</dbReference>
<organism evidence="3 4">
    <name type="scientific">Pseudomonas mandelii JR-1</name>
    <dbReference type="NCBI Taxonomy" id="1147786"/>
    <lineage>
        <taxon>Bacteria</taxon>
        <taxon>Pseudomonadati</taxon>
        <taxon>Pseudomonadota</taxon>
        <taxon>Gammaproteobacteria</taxon>
        <taxon>Pseudomonadales</taxon>
        <taxon>Pseudomonadaceae</taxon>
        <taxon>Pseudomonas</taxon>
    </lineage>
</organism>
<protein>
    <submittedName>
        <fullName evidence="3">AsmA</fullName>
    </submittedName>
</protein>
<dbReference type="Proteomes" id="UP000026913">
    <property type="component" value="Chromosome"/>
</dbReference>
<dbReference type="RefSeq" id="WP_010464132.1">
    <property type="nucleotide sequence ID" value="NZ_CP005960.1"/>
</dbReference>
<dbReference type="PANTHER" id="PTHR30441:SF9">
    <property type="entry name" value="ASMA FAMILY PROTEIN YHJG"/>
    <property type="match status" value="1"/>
</dbReference>
<sequence length="691" mass="74899">MTRTRKIVTWTFASLIVLLAVLVLIIAFFDWNRIKPPLNAKVSEELHRPFAINGNLAVVWQREPDEGGWRAWVPWPHVVAEDLSLGNPDWSKKPQMVTLKRVELRISPLALLAQRVVIPRIDLTEPNADLQRLADGRANWTFQFDPKDPNAEPSSWVVDIGAIGFDKGHVTLDDQNLKTQLDVLIDPLGKPIPFSDIVGDKAAKTAQEKGAAPQDYAFALKVKGQYHNQKLAGEGKIGGLLALQDAARPFPLQAQVKIADTSVELAGTLTDPLNLGALDLRLKLAGNSLGNLYPLTGVTLPDTPPYETDGHLIAKLHEPGGAVFRYEAFNGKIGESDIHGSLAYVASQPRPKLSGSLVSNQLLFADLAPLIGADSNAKQKARGGESKQPTDKVLPVEEFKTERWRDMDADVEFTGKRIIHSEKLPFNDLYTHLVLTDGVLSLEPLRFGVAGGNLDAQIRLNGRTEPLEGRAKLTARKFKLKQLFPTFEPMKTSFGELNGDADITGRGNSVAKLLGSANGNLKMLINDGAISRELMELAGLNVGNYVVGKIFGDKEVKINCAAADFDIKTGLATTRLFVFDTENAIIYIDGTANMATEQLDLTITPESKGWRLISLRSPLYVRGKFIKPDAGVKAVPLILRGAGMVALGVIAAPAAGLLALIAPSGGEPNQCAPLLEQMKAGKAPVTVKPTK</sequence>
<name>A0A024EAL5_9PSED</name>
<dbReference type="PANTHER" id="PTHR30441">
    <property type="entry name" value="DUF748 DOMAIN-CONTAINING PROTEIN"/>
    <property type="match status" value="1"/>
</dbReference>
<evidence type="ECO:0000259" key="2">
    <source>
        <dbReference type="Pfam" id="PF05170"/>
    </source>
</evidence>
<dbReference type="GO" id="GO:0090313">
    <property type="term" value="P:regulation of protein targeting to membrane"/>
    <property type="evidence" value="ECO:0007669"/>
    <property type="project" value="TreeGrafter"/>
</dbReference>
<reference evidence="3 4" key="1">
    <citation type="journal article" date="2012" name="J. Bacteriol.">
        <title>Genome sequence of cold-adapted Pseudomonas mandelii strain JR-1.</title>
        <authorList>
            <person name="Jang S.H."/>
            <person name="Kim J."/>
            <person name="Kim J."/>
            <person name="Hong S."/>
            <person name="Lee C."/>
        </authorList>
    </citation>
    <scope>NUCLEOTIDE SEQUENCE [LARGE SCALE GENOMIC DNA]</scope>
    <source>
        <strain evidence="3 4">JR-1</strain>
    </source>
</reference>
<keyword evidence="1" id="KW-0472">Membrane</keyword>
<accession>A0A024EAL5</accession>